<evidence type="ECO:0000313" key="2">
    <source>
        <dbReference type="Proteomes" id="UP000016200"/>
    </source>
</evidence>
<comment type="caution">
    <text evidence="1">The sequence shown here is derived from an EMBL/GenBank/DDBJ whole genome shotgun (WGS) entry which is preliminary data.</text>
</comment>
<evidence type="ECO:0000313" key="1">
    <source>
        <dbReference type="EMBL" id="EPP34321.1"/>
    </source>
</evidence>
<sequence>MLEFDALLAVILALEAPPPPP</sequence>
<dbReference type="Proteomes" id="UP000016200">
    <property type="component" value="Unassembled WGS sequence"/>
</dbReference>
<feature type="non-terminal residue" evidence="1">
    <location>
        <position position="21"/>
    </location>
</feature>
<name>S7KDQ5_9CHLA</name>
<protein>
    <submittedName>
        <fullName evidence="1">Uncharacterized protein</fullName>
    </submittedName>
</protein>
<dbReference type="HOGENOM" id="CLU_3427394_0_0_0"/>
<gene>
    <name evidence="1" type="ORF">CP10139811_0002A</name>
</gene>
<dbReference type="EMBL" id="ATNB01000178">
    <property type="protein sequence ID" value="EPP34321.1"/>
    <property type="molecule type" value="Genomic_DNA"/>
</dbReference>
<dbReference type="AlphaFoldDB" id="S7KDQ5"/>
<reference evidence="1 2" key="1">
    <citation type="submission" date="2013-04" db="EMBL/GenBank/DDBJ databases">
        <title>Genome sequence of Chlamydia psittaci 10-1398/11.</title>
        <authorList>
            <person name="Huot-Creasy H."/>
            <person name="McCracken C.L."/>
            <person name="Humphries M."/>
            <person name="Sachse K."/>
            <person name="Laroucau K."/>
            <person name="Bavoil P."/>
            <person name="Myers G.S."/>
        </authorList>
    </citation>
    <scope>NUCLEOTIDE SEQUENCE [LARGE SCALE GENOMIC DNA]</scope>
    <source>
        <strain evidence="1 2">10_1398_11</strain>
    </source>
</reference>
<proteinExistence type="predicted"/>
<organism evidence="1 2">
    <name type="scientific">Chlamydia ibidis</name>
    <dbReference type="NCBI Taxonomy" id="1405396"/>
    <lineage>
        <taxon>Bacteria</taxon>
        <taxon>Pseudomonadati</taxon>
        <taxon>Chlamydiota</taxon>
        <taxon>Chlamydiia</taxon>
        <taxon>Chlamydiales</taxon>
        <taxon>Chlamydiaceae</taxon>
        <taxon>Chlamydia/Chlamydophila group</taxon>
        <taxon>Chlamydia</taxon>
    </lineage>
</organism>
<accession>S7KDQ5</accession>